<keyword evidence="3" id="KW-0597">Phosphoprotein</keyword>
<feature type="compositionally biased region" description="Low complexity" evidence="10">
    <location>
        <begin position="812"/>
        <end position="822"/>
    </location>
</feature>
<dbReference type="GO" id="GO:0008286">
    <property type="term" value="P:insulin receptor signaling pathway"/>
    <property type="evidence" value="ECO:0007669"/>
    <property type="project" value="InterPro"/>
</dbReference>
<feature type="compositionally biased region" description="Polar residues" evidence="10">
    <location>
        <begin position="947"/>
        <end position="965"/>
    </location>
</feature>
<evidence type="ECO:0000313" key="13">
    <source>
        <dbReference type="Proteomes" id="UP000625711"/>
    </source>
</evidence>
<dbReference type="Pfam" id="PF02174">
    <property type="entry name" value="IRS"/>
    <property type="match status" value="1"/>
</dbReference>
<feature type="region of interest" description="Disordered" evidence="10">
    <location>
        <begin position="681"/>
        <end position="701"/>
    </location>
</feature>
<evidence type="ECO:0000256" key="1">
    <source>
        <dbReference type="ARBA" id="ARBA00011440"/>
    </source>
</evidence>
<proteinExistence type="predicted"/>
<feature type="compositionally biased region" description="Basic and acidic residues" evidence="10">
    <location>
        <begin position="1140"/>
        <end position="1149"/>
    </location>
</feature>
<evidence type="ECO:0000256" key="3">
    <source>
        <dbReference type="ARBA" id="ARBA00022553"/>
    </source>
</evidence>
<evidence type="ECO:0000256" key="9">
    <source>
        <dbReference type="ARBA" id="ARBA00046145"/>
    </source>
</evidence>
<evidence type="ECO:0000256" key="6">
    <source>
        <dbReference type="ARBA" id="ARBA00022782"/>
    </source>
</evidence>
<reference evidence="12" key="1">
    <citation type="submission" date="2020-08" db="EMBL/GenBank/DDBJ databases">
        <title>Genome sequencing and assembly of the red palm weevil Rhynchophorus ferrugineus.</title>
        <authorList>
            <person name="Dias G.B."/>
            <person name="Bergman C.M."/>
            <person name="Manee M."/>
        </authorList>
    </citation>
    <scope>NUCLEOTIDE SEQUENCE</scope>
    <source>
        <strain evidence="12">AA-2017</strain>
        <tissue evidence="12">Whole larva</tissue>
    </source>
</reference>
<evidence type="ECO:0000313" key="12">
    <source>
        <dbReference type="EMBL" id="KAF7281517.1"/>
    </source>
</evidence>
<feature type="region of interest" description="Disordered" evidence="10">
    <location>
        <begin position="359"/>
        <end position="441"/>
    </location>
</feature>
<dbReference type="Pfam" id="PF00169">
    <property type="entry name" value="PH"/>
    <property type="match status" value="1"/>
</dbReference>
<dbReference type="InterPro" id="IPR039011">
    <property type="entry name" value="IRS"/>
</dbReference>
<dbReference type="GO" id="GO:0043548">
    <property type="term" value="F:phosphatidylinositol 3-kinase binding"/>
    <property type="evidence" value="ECO:0007669"/>
    <property type="project" value="TreeGrafter"/>
</dbReference>
<feature type="compositionally biased region" description="Polar residues" evidence="10">
    <location>
        <begin position="1181"/>
        <end position="1202"/>
    </location>
</feature>
<feature type="compositionally biased region" description="Acidic residues" evidence="10">
    <location>
        <begin position="1166"/>
        <end position="1177"/>
    </location>
</feature>
<keyword evidence="13" id="KW-1185">Reference proteome</keyword>
<dbReference type="PROSITE" id="PS50003">
    <property type="entry name" value="PH_DOMAIN"/>
    <property type="match status" value="1"/>
</dbReference>
<dbReference type="InterPro" id="IPR001849">
    <property type="entry name" value="PH_domain"/>
</dbReference>
<dbReference type="SMART" id="SM00233">
    <property type="entry name" value="PH"/>
    <property type="match status" value="1"/>
</dbReference>
<dbReference type="OrthoDB" id="946068at2759"/>
<dbReference type="GO" id="GO:0005829">
    <property type="term" value="C:cytosol"/>
    <property type="evidence" value="ECO:0007669"/>
    <property type="project" value="TreeGrafter"/>
</dbReference>
<dbReference type="GO" id="GO:0048477">
    <property type="term" value="P:oogenesis"/>
    <property type="evidence" value="ECO:0007669"/>
    <property type="project" value="UniProtKB-KW"/>
</dbReference>
<feature type="domain" description="PH" evidence="11">
    <location>
        <begin position="17"/>
        <end position="118"/>
    </location>
</feature>
<dbReference type="SMART" id="SM00310">
    <property type="entry name" value="PTBI"/>
    <property type="match status" value="1"/>
</dbReference>
<keyword evidence="6" id="KW-0221">Differentiation</keyword>
<evidence type="ECO:0000256" key="2">
    <source>
        <dbReference type="ARBA" id="ARBA00015710"/>
    </source>
</evidence>
<evidence type="ECO:0000256" key="4">
    <source>
        <dbReference type="ARBA" id="ARBA00022604"/>
    </source>
</evidence>
<protein>
    <recommendedName>
        <fullName evidence="2">Insulin receptor substrate 1</fullName>
    </recommendedName>
    <alternativeName>
        <fullName evidence="8">Protein chico</fullName>
    </alternativeName>
</protein>
<dbReference type="GO" id="GO:0005886">
    <property type="term" value="C:plasma membrane"/>
    <property type="evidence" value="ECO:0007669"/>
    <property type="project" value="TreeGrafter"/>
</dbReference>
<feature type="compositionally biased region" description="Low complexity" evidence="10">
    <location>
        <begin position="1233"/>
        <end position="1249"/>
    </location>
</feature>
<feature type="region of interest" description="Disordered" evidence="10">
    <location>
        <begin position="908"/>
        <end position="1022"/>
    </location>
</feature>
<sequence length="1329" mass="145053">MSANSTDSQEGPVPNGEVIRTGLLKKMKTARKKFFVLRAEAPDALARLEYYDSEKKYKNGVPAKRCIALKTCFDINKRQDTKHKNVIALYTKDDCFCIVLDNEEEMKSWLKDMLTLQHGAEIPEGEIPKPKFEYVWELKMCARGLGVGRTGTYRFCLTAKTITLVKLDQTMPTSIEISLASVRSCGNIKDFFFLEVGRSSNLGAGEIWFEAGDTTIASNLQDTVSHRFKLVREKLESAAAEGTDNVDSKGRTRSSSATEPNKNNNKKLGPLASLGALFPQVSEMAMSFYNTLMQRNNSKRRHSISGAGLGWSTVANHQRTQSLPFAPIPTTTAGAPLTDNITPSTFTATAITTLAFNVQHPSKRHSQGGPSGKCSLRDRCDSMPTRPRTSSESNRVGPGWGKPYTLSQRMQNHFRDPSHSPPTGSPVSPPSDSTGSSYSLPDEHETVHEMEPQRMYTGLTPDHVIAEEEYPDSSMVNSTEGNYMPMNLNLAGISENDYTEMNMTHVINPNYNSNSASMSSVTSGTPSTDMRFVDYTLDKVCSYVSTDDDDASRPYRTYSIGSKPPEIKPQHVGTPENARVRAFSVGSKTKKHFSRVLPHHSHTSGTKSNSAPILAPDSRTGSSYGSITHETEDMMEMDFTVSGSSRSRTSTNASGSSDARPASNSKNKFFGLIDNWRRISGHDKKTPESSADTPGIASVTEGCETSPYVDMTQGQRNSGYMDMSGNTIPHVGHAHSPYMDMSGNNSSITKSWHLNAYSPYMDMSGNSATKEEYMDMSGSSPIRYGNYANKTSRGYFPDGHHNNDYVDMTQTRARTSSNASSRIGASPGSWGSDHNSDYLDMSGKNRRSDRTGSFSSQMSSSPYFDMAVNAQHHRQSSLDGNSNVDSEYGDYLNMSAINLNATSLFSANKKKDRSQPITIQNTSSNQTAKNSSPLSISSLLGIRSSPTSNTPKMNLPLTSYSSLPRQKSPRKMMNTNGSKSNSSTSSSVTTSSSLIFPLSINSPSSPQESSQAGTPSGSGMKVPVSVLNVPYKSNSRRNPNEDDYAMMDFEPNKELNMIAKEESPYMNYCPPGAQAPKAQVTVVSPSDEGDYAIMKPGNVAAKSTTLPRTKNSKVTGSPSTLLTHLSSVALSDRPNLGFKPIREKDERVQSPKPADQVPDRLSQDDSVLEEANMDIEEDSRISMSASVSPASNVSRPNSSNSEIIKENCQRPSSLPGMEKFSRPSSVCSEGLASRLGSNSSVYSSSSSASTVVGVTAPDQTKPDQPKPIRLHYASLDLAADPEQRIIHRTGKTADNETSAAKNIATSFVYSCIDFTKSRNREEFKTKKTN</sequence>
<gene>
    <name evidence="12" type="ORF">GWI33_004597</name>
</gene>
<dbReference type="PANTHER" id="PTHR10614:SF13">
    <property type="entry name" value="INSULIN RECEPTOR SUBSTRATE 1"/>
    <property type="match status" value="1"/>
</dbReference>
<keyword evidence="4" id="KW-0341">Growth regulation</keyword>
<feature type="compositionally biased region" description="Low complexity" evidence="10">
    <location>
        <begin position="1002"/>
        <end position="1011"/>
    </location>
</feature>
<evidence type="ECO:0000256" key="10">
    <source>
        <dbReference type="SAM" id="MobiDB-lite"/>
    </source>
</evidence>
<dbReference type="Proteomes" id="UP000625711">
    <property type="component" value="Unassembled WGS sequence"/>
</dbReference>
<feature type="region of interest" description="Disordered" evidence="10">
    <location>
        <begin position="589"/>
        <end position="626"/>
    </location>
</feature>
<evidence type="ECO:0000256" key="8">
    <source>
        <dbReference type="ARBA" id="ARBA00033282"/>
    </source>
</evidence>
<organism evidence="12 13">
    <name type="scientific">Rhynchophorus ferrugineus</name>
    <name type="common">Red palm weevil</name>
    <name type="synonym">Curculio ferrugineus</name>
    <dbReference type="NCBI Taxonomy" id="354439"/>
    <lineage>
        <taxon>Eukaryota</taxon>
        <taxon>Metazoa</taxon>
        <taxon>Ecdysozoa</taxon>
        <taxon>Arthropoda</taxon>
        <taxon>Hexapoda</taxon>
        <taxon>Insecta</taxon>
        <taxon>Pterygota</taxon>
        <taxon>Neoptera</taxon>
        <taxon>Endopterygota</taxon>
        <taxon>Coleoptera</taxon>
        <taxon>Polyphaga</taxon>
        <taxon>Cucujiformia</taxon>
        <taxon>Curculionidae</taxon>
        <taxon>Dryophthorinae</taxon>
        <taxon>Rhynchophorus</taxon>
    </lineage>
</organism>
<feature type="region of interest" description="Disordered" evidence="10">
    <location>
        <begin position="812"/>
        <end position="860"/>
    </location>
</feature>
<feature type="compositionally biased region" description="Low complexity" evidence="10">
    <location>
        <begin position="974"/>
        <end position="993"/>
    </location>
</feature>
<feature type="region of interest" description="Disordered" evidence="10">
    <location>
        <begin position="640"/>
        <end position="666"/>
    </location>
</feature>
<feature type="compositionally biased region" description="Low complexity" evidence="10">
    <location>
        <begin position="931"/>
        <end position="946"/>
    </location>
</feature>
<keyword evidence="5" id="KW-0677">Repeat</keyword>
<accession>A0A834IWZ7</accession>
<dbReference type="PANTHER" id="PTHR10614">
    <property type="entry name" value="INSULIN RECEPTOR SUBSTRATE"/>
    <property type="match status" value="1"/>
</dbReference>
<dbReference type="CDD" id="cd01257">
    <property type="entry name" value="PH_IRS"/>
    <property type="match status" value="1"/>
</dbReference>
<feature type="compositionally biased region" description="Low complexity" evidence="10">
    <location>
        <begin position="430"/>
        <end position="440"/>
    </location>
</feature>
<comment type="subunit">
    <text evidence="1">Bindings to phosphatidylinositol 3-kinase and SHP2.</text>
</comment>
<dbReference type="InterPro" id="IPR002404">
    <property type="entry name" value="IRS_PTB"/>
</dbReference>
<dbReference type="SMART" id="SM01244">
    <property type="entry name" value="IRS"/>
    <property type="match status" value="1"/>
</dbReference>
<evidence type="ECO:0000259" key="11">
    <source>
        <dbReference type="PROSITE" id="PS50003"/>
    </source>
</evidence>
<dbReference type="Gene3D" id="2.30.29.30">
    <property type="entry name" value="Pleckstrin-homology domain (PH domain)/Phosphotyrosine-binding domain (PTB)"/>
    <property type="match status" value="2"/>
</dbReference>
<dbReference type="EMBL" id="JAACXV010000238">
    <property type="protein sequence ID" value="KAF7281517.1"/>
    <property type="molecule type" value="Genomic_DNA"/>
</dbReference>
<feature type="compositionally biased region" description="Polar residues" evidence="10">
    <location>
        <begin position="915"/>
        <end position="930"/>
    </location>
</feature>
<name>A0A834IWZ7_RHYFE</name>
<feature type="region of interest" description="Disordered" evidence="10">
    <location>
        <begin position="239"/>
        <end position="270"/>
    </location>
</feature>
<feature type="region of interest" description="Disordered" evidence="10">
    <location>
        <begin position="550"/>
        <end position="576"/>
    </location>
</feature>
<comment type="function">
    <text evidence="9">Activates phosphatidylinositol 3-kinase when bound to the regulatory p85 subunit. May mediate the control of various cellular processes by insulin-like peptides. When phosphorylated by the insulin receptor binds specifically to various cellular proteins containing SH2 domains. Involved in control of cell proliferation, cell size, and body and organ growth throughout development. Also has a role in a signaling pathway controlling the physiological response required to endure periods of low nutrient conditions. Insulin/insulin-like growth factor (IGF) signaling pathway has a role in regulating aging and is necessary in the ovary for vitellogenic maturation.</text>
</comment>
<dbReference type="GO" id="GO:0005158">
    <property type="term" value="F:insulin receptor binding"/>
    <property type="evidence" value="ECO:0007669"/>
    <property type="project" value="InterPro"/>
</dbReference>
<keyword evidence="7" id="KW-0896">Oogenesis</keyword>
<dbReference type="PRINTS" id="PR00628">
    <property type="entry name" value="INSULINRSI"/>
</dbReference>
<feature type="compositionally biased region" description="Low complexity" evidence="10">
    <location>
        <begin position="642"/>
        <end position="657"/>
    </location>
</feature>
<evidence type="ECO:0000256" key="5">
    <source>
        <dbReference type="ARBA" id="ARBA00022737"/>
    </source>
</evidence>
<feature type="compositionally biased region" description="Pro residues" evidence="10">
    <location>
        <begin position="419"/>
        <end position="429"/>
    </location>
</feature>
<comment type="caution">
    <text evidence="12">The sequence shown here is derived from an EMBL/GenBank/DDBJ whole genome shotgun (WGS) entry which is preliminary data.</text>
</comment>
<feature type="compositionally biased region" description="Basic residues" evidence="10">
    <location>
        <begin position="589"/>
        <end position="602"/>
    </location>
</feature>
<dbReference type="SUPFAM" id="SSF50729">
    <property type="entry name" value="PH domain-like"/>
    <property type="match status" value="2"/>
</dbReference>
<feature type="region of interest" description="Disordered" evidence="10">
    <location>
        <begin position="1132"/>
        <end position="1266"/>
    </location>
</feature>
<dbReference type="InterPro" id="IPR011993">
    <property type="entry name" value="PH-like_dom_sf"/>
</dbReference>
<evidence type="ECO:0000256" key="7">
    <source>
        <dbReference type="ARBA" id="ARBA00022943"/>
    </source>
</evidence>